<evidence type="ECO:0000256" key="1">
    <source>
        <dbReference type="ARBA" id="ARBA00001947"/>
    </source>
</evidence>
<evidence type="ECO:0000313" key="14">
    <source>
        <dbReference type="EMBL" id="BCJ31510.1"/>
    </source>
</evidence>
<evidence type="ECO:0000256" key="8">
    <source>
        <dbReference type="ARBA" id="ARBA00022631"/>
    </source>
</evidence>
<proteinExistence type="inferred from homology"/>
<feature type="compositionally biased region" description="Basic and acidic residues" evidence="12">
    <location>
        <begin position="1"/>
        <end position="16"/>
    </location>
</feature>
<dbReference type="Pfam" id="PF01979">
    <property type="entry name" value="Amidohydro_1"/>
    <property type="match status" value="1"/>
</dbReference>
<dbReference type="Proteomes" id="UP000680750">
    <property type="component" value="Chromosome"/>
</dbReference>
<dbReference type="EMBL" id="AP023354">
    <property type="protein sequence ID" value="BCJ31510.1"/>
    <property type="molecule type" value="Genomic_DNA"/>
</dbReference>
<dbReference type="KEGG" id="aser:Asera_56180"/>
<dbReference type="PANTHER" id="PTHR43668">
    <property type="entry name" value="ALLANTOINASE"/>
    <property type="match status" value="1"/>
</dbReference>
<dbReference type="FunFam" id="3.20.20.140:FF:000032">
    <property type="entry name" value="Allantoinase Dal1"/>
    <property type="match status" value="1"/>
</dbReference>
<evidence type="ECO:0000259" key="13">
    <source>
        <dbReference type="Pfam" id="PF01979"/>
    </source>
</evidence>
<dbReference type="GO" id="GO:0000256">
    <property type="term" value="P:allantoin catabolic process"/>
    <property type="evidence" value="ECO:0007669"/>
    <property type="project" value="InterPro"/>
</dbReference>
<feature type="compositionally biased region" description="Low complexity" evidence="12">
    <location>
        <begin position="467"/>
        <end position="480"/>
    </location>
</feature>
<dbReference type="NCBIfam" id="TIGR03178">
    <property type="entry name" value="allantoinase"/>
    <property type="match status" value="1"/>
</dbReference>
<evidence type="ECO:0000256" key="2">
    <source>
        <dbReference type="ARBA" id="ARBA00002368"/>
    </source>
</evidence>
<comment type="similarity">
    <text evidence="5">Belongs to the metallo-dependent hydrolases superfamily. Allantoinase family.</text>
</comment>
<dbReference type="PROSITE" id="PS00482">
    <property type="entry name" value="DIHYDROOROTASE_1"/>
    <property type="match status" value="1"/>
</dbReference>
<sequence>MTVPEHPEDRGGEALRGHPAPGRRRHDPPPALGPARDDRPPATGSTLTIRSRRVVLPDGERPASVHVRDGRIAAITDYTDGGGTDLGELALLPGLVDSHVHVNEPGRTEWEGFATATRAAAAGGVTTLIDMPLNSIPPTVDVDALQRKRSAAQRRCAVDVGFWGGAVPDNLDRLTALHEAGVFGFKCFLADSGVPEFPPLSGAELTAVARRLAELDALLLVHAEDAHELGSPAGGSYAEFLATRPERAEVAAVRTLVRLAAATGARVHVLHVSAAAALAPLTGTTLTAETCPHYLTLAAEEIADGDTAAKCCPPVRSAANRDALWRALAQGRIDCVVSDHSPSPPELKRGGFDTAWGGIASVQLGLPLVWTEARRRGHALSDVVRWMAAGPARLVGLPDKGCIRVGADADLVAFAPDERFTVDPAALAHRHPVSPYAGRRLAGVVHRTWLRGVPVDPAAPHGRLLRRPAGAASPRPAPAGTDPLGSAAGPANPPATEPETPPAGPTTRS</sequence>
<dbReference type="GO" id="GO:0005737">
    <property type="term" value="C:cytoplasm"/>
    <property type="evidence" value="ECO:0007669"/>
    <property type="project" value="TreeGrafter"/>
</dbReference>
<feature type="domain" description="Amidohydrolase-related" evidence="13">
    <location>
        <begin position="91"/>
        <end position="453"/>
    </location>
</feature>
<organism evidence="14 15">
    <name type="scientific">Actinocatenispora sera</name>
    <dbReference type="NCBI Taxonomy" id="390989"/>
    <lineage>
        <taxon>Bacteria</taxon>
        <taxon>Bacillati</taxon>
        <taxon>Actinomycetota</taxon>
        <taxon>Actinomycetes</taxon>
        <taxon>Micromonosporales</taxon>
        <taxon>Micromonosporaceae</taxon>
        <taxon>Actinocatenispora</taxon>
    </lineage>
</organism>
<dbReference type="InterPro" id="IPR002195">
    <property type="entry name" value="Dihydroorotase_CS"/>
</dbReference>
<evidence type="ECO:0000256" key="7">
    <source>
        <dbReference type="ARBA" id="ARBA00012863"/>
    </source>
</evidence>
<evidence type="ECO:0000256" key="4">
    <source>
        <dbReference type="ARBA" id="ARBA00010286"/>
    </source>
</evidence>
<evidence type="ECO:0000256" key="5">
    <source>
        <dbReference type="ARBA" id="ARBA00010368"/>
    </source>
</evidence>
<comment type="similarity">
    <text evidence="4">Belongs to the metallo-dependent hydrolases superfamily. DHOase family. Class I DHOase subfamily.</text>
</comment>
<comment type="pathway">
    <text evidence="3">Nitrogen metabolism; (S)-allantoin degradation; allantoate from (S)-allantoin: step 1/1.</text>
</comment>
<dbReference type="GO" id="GO:0006145">
    <property type="term" value="P:purine nucleobase catabolic process"/>
    <property type="evidence" value="ECO:0007669"/>
    <property type="project" value="TreeGrafter"/>
</dbReference>
<evidence type="ECO:0000256" key="12">
    <source>
        <dbReference type="SAM" id="MobiDB-lite"/>
    </source>
</evidence>
<dbReference type="GO" id="GO:0050897">
    <property type="term" value="F:cobalt ion binding"/>
    <property type="evidence" value="ECO:0007669"/>
    <property type="project" value="InterPro"/>
</dbReference>
<dbReference type="InterPro" id="IPR006680">
    <property type="entry name" value="Amidohydro-rel"/>
</dbReference>
<evidence type="ECO:0000256" key="10">
    <source>
        <dbReference type="ARBA" id="ARBA00022801"/>
    </source>
</evidence>
<evidence type="ECO:0000256" key="11">
    <source>
        <dbReference type="ARBA" id="ARBA00022833"/>
    </source>
</evidence>
<dbReference type="AlphaFoldDB" id="A0A810L7G7"/>
<evidence type="ECO:0000313" key="15">
    <source>
        <dbReference type="Proteomes" id="UP000680750"/>
    </source>
</evidence>
<comment type="subunit">
    <text evidence="6">Homotetramer.</text>
</comment>
<keyword evidence="11" id="KW-0862">Zinc</keyword>
<dbReference type="Gene3D" id="3.20.20.140">
    <property type="entry name" value="Metal-dependent hydrolases"/>
    <property type="match status" value="1"/>
</dbReference>
<dbReference type="SUPFAM" id="SSF51338">
    <property type="entry name" value="Composite domain of metallo-dependent hydrolases"/>
    <property type="match status" value="1"/>
</dbReference>
<dbReference type="SUPFAM" id="SSF51556">
    <property type="entry name" value="Metallo-dependent hydrolases"/>
    <property type="match status" value="1"/>
</dbReference>
<accession>A0A810L7G7</accession>
<keyword evidence="8" id="KW-0659">Purine metabolism</keyword>
<dbReference type="InterPro" id="IPR050138">
    <property type="entry name" value="DHOase/Allantoinase_Hydrolase"/>
</dbReference>
<evidence type="ECO:0000256" key="9">
    <source>
        <dbReference type="ARBA" id="ARBA00022723"/>
    </source>
</evidence>
<dbReference type="EC" id="3.5.2.5" evidence="7"/>
<comment type="function">
    <text evidence="2">Catalyzes the reversible cyclization of carbamoyl aspartate to dihydroorotate.</text>
</comment>
<keyword evidence="15" id="KW-1185">Reference proteome</keyword>
<name>A0A810L7G7_9ACTN</name>
<evidence type="ECO:0000256" key="6">
    <source>
        <dbReference type="ARBA" id="ARBA00011881"/>
    </source>
</evidence>
<feature type="region of interest" description="Disordered" evidence="12">
    <location>
        <begin position="456"/>
        <end position="509"/>
    </location>
</feature>
<dbReference type="GO" id="GO:0008270">
    <property type="term" value="F:zinc ion binding"/>
    <property type="evidence" value="ECO:0007669"/>
    <property type="project" value="InterPro"/>
</dbReference>
<dbReference type="PANTHER" id="PTHR43668:SF2">
    <property type="entry name" value="ALLANTOINASE"/>
    <property type="match status" value="1"/>
</dbReference>
<keyword evidence="9" id="KW-0479">Metal-binding</keyword>
<comment type="cofactor">
    <cofactor evidence="1">
        <name>Zn(2+)</name>
        <dbReference type="ChEBI" id="CHEBI:29105"/>
    </cofactor>
</comment>
<feature type="region of interest" description="Disordered" evidence="12">
    <location>
        <begin position="1"/>
        <end position="46"/>
    </location>
</feature>
<protein>
    <recommendedName>
        <fullName evidence="7">allantoinase</fullName>
        <ecNumber evidence="7">3.5.2.5</ecNumber>
    </recommendedName>
</protein>
<dbReference type="InterPro" id="IPR011059">
    <property type="entry name" value="Metal-dep_hydrolase_composite"/>
</dbReference>
<evidence type="ECO:0000256" key="3">
    <source>
        <dbReference type="ARBA" id="ARBA00004968"/>
    </source>
</evidence>
<gene>
    <name evidence="14" type="primary">allB</name>
    <name evidence="14" type="ORF">Asera_56180</name>
</gene>
<dbReference type="InterPro" id="IPR032466">
    <property type="entry name" value="Metal_Hydrolase"/>
</dbReference>
<dbReference type="InterPro" id="IPR017593">
    <property type="entry name" value="Allantoinase"/>
</dbReference>
<dbReference type="GO" id="GO:0004038">
    <property type="term" value="F:allantoinase activity"/>
    <property type="evidence" value="ECO:0007669"/>
    <property type="project" value="UniProtKB-EC"/>
</dbReference>
<dbReference type="RefSeq" id="WP_244844057.1">
    <property type="nucleotide sequence ID" value="NZ_AP023354.1"/>
</dbReference>
<reference evidence="14" key="1">
    <citation type="submission" date="2020-08" db="EMBL/GenBank/DDBJ databases">
        <title>Whole genome shotgun sequence of Actinocatenispora sera NBRC 101916.</title>
        <authorList>
            <person name="Komaki H."/>
            <person name="Tamura T."/>
        </authorList>
    </citation>
    <scope>NUCLEOTIDE SEQUENCE</scope>
    <source>
        <strain evidence="14">NBRC 101916</strain>
    </source>
</reference>
<feature type="compositionally biased region" description="Pro residues" evidence="12">
    <location>
        <begin position="491"/>
        <end position="509"/>
    </location>
</feature>
<keyword evidence="10" id="KW-0378">Hydrolase</keyword>